<keyword evidence="9" id="KW-0597">Phosphoprotein</keyword>
<evidence type="ECO:0000256" key="15">
    <source>
        <dbReference type="ARBA" id="ARBA00022826"/>
    </source>
</evidence>
<dbReference type="PROSITE" id="PS50222">
    <property type="entry name" value="EF_HAND_2"/>
    <property type="match status" value="1"/>
</dbReference>
<gene>
    <name evidence="29" type="ORF">JD844_026387</name>
</gene>
<keyword evidence="10" id="KW-0109">Calcium transport</keyword>
<keyword evidence="10" id="KW-0406">Ion transport</keyword>
<feature type="compositionally biased region" description="Low complexity" evidence="26">
    <location>
        <begin position="358"/>
        <end position="369"/>
    </location>
</feature>
<dbReference type="InterPro" id="IPR051223">
    <property type="entry name" value="Polycystin"/>
</dbReference>
<evidence type="ECO:0000256" key="19">
    <source>
        <dbReference type="ARBA" id="ARBA00022989"/>
    </source>
</evidence>
<feature type="domain" description="EF-hand" evidence="28">
    <location>
        <begin position="168"/>
        <end position="203"/>
    </location>
</feature>
<keyword evidence="20" id="KW-0175">Coiled coil</keyword>
<evidence type="ECO:0000256" key="23">
    <source>
        <dbReference type="ARBA" id="ARBA00023273"/>
    </source>
</evidence>
<dbReference type="PRINTS" id="PR01433">
    <property type="entry name" value="POLYCYSTIN2"/>
</dbReference>
<evidence type="ECO:0000256" key="22">
    <source>
        <dbReference type="ARBA" id="ARBA00023157"/>
    </source>
</evidence>
<evidence type="ECO:0000256" key="16">
    <source>
        <dbReference type="ARBA" id="ARBA00022837"/>
    </source>
</evidence>
<keyword evidence="24" id="KW-0968">Cytoplasmic vesicle</keyword>
<keyword evidence="11" id="KW-0107">Calcium channel</keyword>
<dbReference type="Proteomes" id="UP000826234">
    <property type="component" value="Unassembled WGS sequence"/>
</dbReference>
<dbReference type="InterPro" id="IPR013122">
    <property type="entry name" value="PKD1_2_channel"/>
</dbReference>
<dbReference type="Gene3D" id="1.10.287.70">
    <property type="match status" value="1"/>
</dbReference>
<keyword evidence="30" id="KW-1185">Reference proteome</keyword>
<keyword evidence="21 27" id="KW-0472">Membrane</keyword>
<dbReference type="Pfam" id="PF08016">
    <property type="entry name" value="PKD_channel"/>
    <property type="match status" value="1"/>
</dbReference>
<feature type="transmembrane region" description="Helical" evidence="27">
    <location>
        <begin position="77"/>
        <end position="98"/>
    </location>
</feature>
<dbReference type="PANTHER" id="PTHR10877:SF114">
    <property type="entry name" value="POLYCYSTIN-2"/>
    <property type="match status" value="1"/>
</dbReference>
<dbReference type="InterPro" id="IPR003915">
    <property type="entry name" value="PKD_2"/>
</dbReference>
<keyword evidence="15" id="KW-0631">Potassium channel</keyword>
<evidence type="ECO:0000256" key="6">
    <source>
        <dbReference type="ARBA" id="ARBA00007200"/>
    </source>
</evidence>
<keyword evidence="8" id="KW-0633">Potassium transport</keyword>
<evidence type="ECO:0000256" key="13">
    <source>
        <dbReference type="ARBA" id="ARBA00022723"/>
    </source>
</evidence>
<dbReference type="SUPFAM" id="SSF47473">
    <property type="entry name" value="EF-hand"/>
    <property type="match status" value="1"/>
</dbReference>
<keyword evidence="22" id="KW-1015">Disulfide bond</keyword>
<dbReference type="EMBL" id="JAIPUX010005290">
    <property type="protein sequence ID" value="KAH0615831.1"/>
    <property type="molecule type" value="Genomic_DNA"/>
</dbReference>
<evidence type="ECO:0000313" key="30">
    <source>
        <dbReference type="Proteomes" id="UP000826234"/>
    </source>
</evidence>
<sequence length="387" mass="44064">MSQLSSTMSRCARDVLGFAIMFFVIFIAYAQLAYLVFGTQVDDFSTFQDSVFTQFRILLGDFDFTEVEETNRILGPVYFTTFVFFMFFILLNMFLAIINDTYSEVKSDMAQQKSEMELSDLIKKEYTKAMVKLKLKKTPVDDISETLRQSGGKLNFDELRQDLKGKGHTDAEIEAIFTKYDQDGDQELTELEHQQMRDDLEKEREDLELDRSSLNRPLSGRSFPRSLDDSEEEEDDDSGHSSRRRGSSSSGVSYEEFQVLVRRVDRMEHSIGSIVSKVDAVIVKLEVMEKTKLKRKEVLGRLLDGVTEDERLGRDNEIHRDQMERLVREELDRWESDDTASQVSHRLGTPIGLNGQCRVRSSRPSSSQSTEGVDGGGAGNGGSNIHV</sequence>
<evidence type="ECO:0000313" key="29">
    <source>
        <dbReference type="EMBL" id="KAH0615831.1"/>
    </source>
</evidence>
<keyword evidence="23" id="KW-0966">Cell projection</keyword>
<keyword evidence="14" id="KW-0256">Endoplasmic reticulum</keyword>
<feature type="region of interest" description="Disordered" evidence="26">
    <location>
        <begin position="195"/>
        <end position="250"/>
    </location>
</feature>
<evidence type="ECO:0000256" key="4">
    <source>
        <dbReference type="ARBA" id="ARBA00004586"/>
    </source>
</evidence>
<dbReference type="InterPro" id="IPR011992">
    <property type="entry name" value="EF-hand-dom_pair"/>
</dbReference>
<evidence type="ECO:0000256" key="25">
    <source>
        <dbReference type="ARBA" id="ARBA00040113"/>
    </source>
</evidence>
<dbReference type="PANTHER" id="PTHR10877">
    <property type="entry name" value="POLYCYSTIN FAMILY MEMBER"/>
    <property type="match status" value="1"/>
</dbReference>
<keyword evidence="13" id="KW-0479">Metal-binding</keyword>
<keyword evidence="12 27" id="KW-0812">Transmembrane</keyword>
<comment type="subcellular location">
    <subcellularLocation>
        <location evidence="3">Basolateral cell membrane</location>
    </subcellularLocation>
    <subcellularLocation>
        <location evidence="5">Cell membrane</location>
        <topology evidence="5">Multi-pass membrane protein</topology>
    </subcellularLocation>
    <subcellularLocation>
        <location evidence="1">Cell projection</location>
        <location evidence="1">Cilium</location>
    </subcellularLocation>
    <subcellularLocation>
        <location evidence="2">Cytoplasmic vesicle membrane</location>
    </subcellularLocation>
    <subcellularLocation>
        <location evidence="4">Endoplasmic reticulum membrane</location>
    </subcellularLocation>
</comment>
<dbReference type="Pfam" id="PF18109">
    <property type="entry name" value="Fer4_24"/>
    <property type="match status" value="1"/>
</dbReference>
<dbReference type="Gene3D" id="1.10.238.10">
    <property type="entry name" value="EF-hand"/>
    <property type="match status" value="1"/>
</dbReference>
<keyword evidence="17" id="KW-0851">Voltage-gated channel</keyword>
<keyword evidence="18" id="KW-0630">Potassium</keyword>
<accession>A0ABQ7SES6</accession>
<evidence type="ECO:0000256" key="5">
    <source>
        <dbReference type="ARBA" id="ARBA00004651"/>
    </source>
</evidence>
<comment type="similarity">
    <text evidence="6">Belongs to the polycystin family.</text>
</comment>
<keyword evidence="7" id="KW-1003">Cell membrane</keyword>
<evidence type="ECO:0000256" key="7">
    <source>
        <dbReference type="ARBA" id="ARBA00022475"/>
    </source>
</evidence>
<feature type="transmembrane region" description="Helical" evidence="27">
    <location>
        <begin position="15"/>
        <end position="37"/>
    </location>
</feature>
<organism evidence="29 30">
    <name type="scientific">Phrynosoma platyrhinos</name>
    <name type="common">Desert horned lizard</name>
    <dbReference type="NCBI Taxonomy" id="52577"/>
    <lineage>
        <taxon>Eukaryota</taxon>
        <taxon>Metazoa</taxon>
        <taxon>Chordata</taxon>
        <taxon>Craniata</taxon>
        <taxon>Vertebrata</taxon>
        <taxon>Euteleostomi</taxon>
        <taxon>Lepidosauria</taxon>
        <taxon>Squamata</taxon>
        <taxon>Bifurcata</taxon>
        <taxon>Unidentata</taxon>
        <taxon>Episquamata</taxon>
        <taxon>Toxicofera</taxon>
        <taxon>Iguania</taxon>
        <taxon>Phrynosomatidae</taxon>
        <taxon>Phrynosomatinae</taxon>
        <taxon>Phrynosoma</taxon>
    </lineage>
</organism>
<feature type="region of interest" description="Disordered" evidence="26">
    <location>
        <begin position="337"/>
        <end position="387"/>
    </location>
</feature>
<keyword evidence="16" id="KW-0106">Calcium</keyword>
<evidence type="ECO:0000256" key="2">
    <source>
        <dbReference type="ARBA" id="ARBA00004156"/>
    </source>
</evidence>
<evidence type="ECO:0000256" key="24">
    <source>
        <dbReference type="ARBA" id="ARBA00023329"/>
    </source>
</evidence>
<evidence type="ECO:0000256" key="11">
    <source>
        <dbReference type="ARBA" id="ARBA00022673"/>
    </source>
</evidence>
<evidence type="ECO:0000256" key="9">
    <source>
        <dbReference type="ARBA" id="ARBA00022553"/>
    </source>
</evidence>
<evidence type="ECO:0000256" key="27">
    <source>
        <dbReference type="SAM" id="Phobius"/>
    </source>
</evidence>
<name>A0ABQ7SES6_PHRPL</name>
<keyword evidence="17" id="KW-0407">Ion channel</keyword>
<protein>
    <recommendedName>
        <fullName evidence="25">Polycystin-2</fullName>
    </recommendedName>
</protein>
<evidence type="ECO:0000256" key="3">
    <source>
        <dbReference type="ARBA" id="ARBA00004187"/>
    </source>
</evidence>
<evidence type="ECO:0000256" key="10">
    <source>
        <dbReference type="ARBA" id="ARBA00022568"/>
    </source>
</evidence>
<evidence type="ECO:0000256" key="26">
    <source>
        <dbReference type="SAM" id="MobiDB-lite"/>
    </source>
</evidence>
<dbReference type="Gene3D" id="1.20.5.340">
    <property type="match status" value="1"/>
</dbReference>
<evidence type="ECO:0000256" key="18">
    <source>
        <dbReference type="ARBA" id="ARBA00022958"/>
    </source>
</evidence>
<evidence type="ECO:0000256" key="17">
    <source>
        <dbReference type="ARBA" id="ARBA00022882"/>
    </source>
</evidence>
<keyword evidence="10" id="KW-0813">Transport</keyword>
<evidence type="ECO:0000256" key="1">
    <source>
        <dbReference type="ARBA" id="ARBA00004138"/>
    </source>
</evidence>
<evidence type="ECO:0000256" key="20">
    <source>
        <dbReference type="ARBA" id="ARBA00023054"/>
    </source>
</evidence>
<evidence type="ECO:0000259" key="28">
    <source>
        <dbReference type="PROSITE" id="PS50222"/>
    </source>
</evidence>
<proteinExistence type="inferred from homology"/>
<evidence type="ECO:0000256" key="14">
    <source>
        <dbReference type="ARBA" id="ARBA00022824"/>
    </source>
</evidence>
<evidence type="ECO:0000256" key="21">
    <source>
        <dbReference type="ARBA" id="ARBA00023136"/>
    </source>
</evidence>
<dbReference type="InterPro" id="IPR002048">
    <property type="entry name" value="EF_hand_dom"/>
</dbReference>
<feature type="compositionally biased region" description="Basic and acidic residues" evidence="26">
    <location>
        <begin position="195"/>
        <end position="213"/>
    </location>
</feature>
<reference evidence="29 30" key="1">
    <citation type="journal article" date="2022" name="Gigascience">
        <title>A chromosome-level genome assembly and annotation of the desert horned lizard, Phrynosoma platyrhinos, provides insight into chromosomal rearrangements among reptiles.</title>
        <authorList>
            <person name="Koochekian N."/>
            <person name="Ascanio A."/>
            <person name="Farleigh K."/>
            <person name="Card D.C."/>
            <person name="Schield D.R."/>
            <person name="Castoe T.A."/>
            <person name="Jezkova T."/>
        </authorList>
    </citation>
    <scope>NUCLEOTIDE SEQUENCE [LARGE SCALE GENOMIC DNA]</scope>
    <source>
        <strain evidence="29">NK-2021</strain>
    </source>
</reference>
<keyword evidence="19 27" id="KW-1133">Transmembrane helix</keyword>
<evidence type="ECO:0000256" key="12">
    <source>
        <dbReference type="ARBA" id="ARBA00022692"/>
    </source>
</evidence>
<comment type="caution">
    <text evidence="29">The sequence shown here is derived from an EMBL/GenBank/DDBJ whole genome shotgun (WGS) entry which is preliminary data.</text>
</comment>
<feature type="compositionally biased region" description="Gly residues" evidence="26">
    <location>
        <begin position="373"/>
        <end position="387"/>
    </location>
</feature>
<evidence type="ECO:0000256" key="8">
    <source>
        <dbReference type="ARBA" id="ARBA00022538"/>
    </source>
</evidence>